<evidence type="ECO:0000313" key="3">
    <source>
        <dbReference type="Proteomes" id="UP001497457"/>
    </source>
</evidence>
<dbReference type="InterPro" id="IPR005174">
    <property type="entry name" value="KIB1-4_b-propeller"/>
</dbReference>
<dbReference type="InterPro" id="IPR050942">
    <property type="entry name" value="F-box_BR-signaling"/>
</dbReference>
<evidence type="ECO:0000259" key="1">
    <source>
        <dbReference type="Pfam" id="PF03478"/>
    </source>
</evidence>
<dbReference type="Proteomes" id="UP001497457">
    <property type="component" value="Chromosome 4rd"/>
</dbReference>
<dbReference type="AlphaFoldDB" id="A0ABC9EIJ7"/>
<protein>
    <recommendedName>
        <fullName evidence="1">KIB1-4 beta-propeller domain-containing protein</fullName>
    </recommendedName>
</protein>
<dbReference type="Pfam" id="PF03478">
    <property type="entry name" value="Beta-prop_KIB1-4"/>
    <property type="match status" value="1"/>
</dbReference>
<dbReference type="PANTHER" id="PTHR44259">
    <property type="entry name" value="OS07G0183000 PROTEIN-RELATED"/>
    <property type="match status" value="1"/>
</dbReference>
<dbReference type="SUPFAM" id="SSF81383">
    <property type="entry name" value="F-box domain"/>
    <property type="match status" value="1"/>
</dbReference>
<keyword evidence="3" id="KW-1185">Reference proteome</keyword>
<reference evidence="2" key="1">
    <citation type="submission" date="2024-10" db="EMBL/GenBank/DDBJ databases">
        <authorList>
            <person name="Ryan C."/>
        </authorList>
    </citation>
    <scope>NUCLEOTIDE SEQUENCE [LARGE SCALE GENOMIC DNA]</scope>
</reference>
<accession>A0ABC9EIJ7</accession>
<name>A0ABC9EIJ7_9POAL</name>
<feature type="domain" description="KIB1-4 beta-propeller" evidence="1">
    <location>
        <begin position="137"/>
        <end position="421"/>
    </location>
</feature>
<dbReference type="InterPro" id="IPR036047">
    <property type="entry name" value="F-box-like_dom_sf"/>
</dbReference>
<gene>
    <name evidence="2" type="ORF">URODEC1_LOCUS96391</name>
</gene>
<sequence length="451" mass="47624">MPSNFPLLAMNGHGPTKAVAAAAATSTSRTGDADDTIISRKLVSGGAAGAGAGGPAELPLHLTEKILYGISPLATARLATVCKSWAAAVSERLARPVPHLFVNLPPDINCSGRRGAVVSVSLDAGGGGHPPAVIPSRVRLADTNGLRCVGALPSGHLAFANFCWCETTVLLVNPVTGARRNVHVDRLRQINPVLAAGGGADSDSFISVGDAGELLIWRRRTTAGAGGEEKWSKSAAAASGHRTYAITSVASCNGCFYMMDWEGNVFAVDAAAPPPLRVEKVTAASLFEQFSLAPPCPSAAAAMGHLVECGGEVLFVRRVLLASSKKDDDHRGVLAFCDHDVDDHPSVVGFEVYRLDVAGRRWTEVRKLAGDRALFVSQGSSFAVRSSETEGCRSNCIYFLDEKRYCALCNRDDGNTWGVYSMEDRKVLFKHAITGDGACSSATWFLPRVDV</sequence>
<proteinExistence type="predicted"/>
<organism evidence="2 3">
    <name type="scientific">Urochloa decumbens</name>
    <dbReference type="NCBI Taxonomy" id="240449"/>
    <lineage>
        <taxon>Eukaryota</taxon>
        <taxon>Viridiplantae</taxon>
        <taxon>Streptophyta</taxon>
        <taxon>Embryophyta</taxon>
        <taxon>Tracheophyta</taxon>
        <taxon>Spermatophyta</taxon>
        <taxon>Magnoliopsida</taxon>
        <taxon>Liliopsida</taxon>
        <taxon>Poales</taxon>
        <taxon>Poaceae</taxon>
        <taxon>PACMAD clade</taxon>
        <taxon>Panicoideae</taxon>
        <taxon>Panicodae</taxon>
        <taxon>Paniceae</taxon>
        <taxon>Melinidinae</taxon>
        <taxon>Urochloa</taxon>
    </lineage>
</organism>
<evidence type="ECO:0000313" key="2">
    <source>
        <dbReference type="EMBL" id="CAL5058935.1"/>
    </source>
</evidence>
<dbReference type="EMBL" id="OZ075114">
    <property type="protein sequence ID" value="CAL5058935.1"/>
    <property type="molecule type" value="Genomic_DNA"/>
</dbReference>
<dbReference type="PANTHER" id="PTHR44259:SF114">
    <property type="entry name" value="OS06G0707300 PROTEIN"/>
    <property type="match status" value="1"/>
</dbReference>